<comment type="caution">
    <text evidence="3">The sequence shown here is derived from an EMBL/GenBank/DDBJ whole genome shotgun (WGS) entry which is preliminary data.</text>
</comment>
<dbReference type="InterPro" id="IPR050190">
    <property type="entry name" value="UPF0213_domain"/>
</dbReference>
<dbReference type="SUPFAM" id="SSF82771">
    <property type="entry name" value="GIY-YIG endonuclease"/>
    <property type="match status" value="1"/>
</dbReference>
<evidence type="ECO:0000256" key="1">
    <source>
        <dbReference type="ARBA" id="ARBA00007435"/>
    </source>
</evidence>
<evidence type="ECO:0000313" key="4">
    <source>
        <dbReference type="Proteomes" id="UP000178659"/>
    </source>
</evidence>
<feature type="domain" description="GIY-YIG" evidence="2">
    <location>
        <begin position="2"/>
        <end position="78"/>
    </location>
</feature>
<reference evidence="3 4" key="1">
    <citation type="journal article" date="2016" name="Nat. Commun.">
        <title>Thousands of microbial genomes shed light on interconnected biogeochemical processes in an aquifer system.</title>
        <authorList>
            <person name="Anantharaman K."/>
            <person name="Brown C.T."/>
            <person name="Hug L.A."/>
            <person name="Sharon I."/>
            <person name="Castelle C.J."/>
            <person name="Probst A.J."/>
            <person name="Thomas B.C."/>
            <person name="Singh A."/>
            <person name="Wilkins M.J."/>
            <person name="Karaoz U."/>
            <person name="Brodie E.L."/>
            <person name="Williams K.H."/>
            <person name="Hubbard S.S."/>
            <person name="Banfield J.F."/>
        </authorList>
    </citation>
    <scope>NUCLEOTIDE SEQUENCE [LARGE SCALE GENOMIC DNA]</scope>
</reference>
<dbReference type="Pfam" id="PF01541">
    <property type="entry name" value="GIY-YIG"/>
    <property type="match status" value="1"/>
</dbReference>
<dbReference type="AlphaFoldDB" id="A0A1G1VFZ2"/>
<sequence>MKHYYTYILTNITNNVLYTGVTGNLLKRVWQHKNKLIRGFTQRYNVNKLVYFESFNNPHEAIAAEKKIKGWNREKKIALIESKNHEWRDMSEELDPSLRSG</sequence>
<gene>
    <name evidence="3" type="ORF">A3A77_02005</name>
</gene>
<name>A0A1G1VFZ2_9BACT</name>
<dbReference type="PROSITE" id="PS50164">
    <property type="entry name" value="GIY_YIG"/>
    <property type="match status" value="1"/>
</dbReference>
<dbReference type="InterPro" id="IPR035901">
    <property type="entry name" value="GIY-YIG_endonuc_sf"/>
</dbReference>
<dbReference type="Proteomes" id="UP000178659">
    <property type="component" value="Unassembled WGS sequence"/>
</dbReference>
<dbReference type="PANTHER" id="PTHR34477:SF5">
    <property type="entry name" value="BSL5627 PROTEIN"/>
    <property type="match status" value="1"/>
</dbReference>
<dbReference type="EMBL" id="MHCC01000001">
    <property type="protein sequence ID" value="OGY14310.1"/>
    <property type="molecule type" value="Genomic_DNA"/>
</dbReference>
<evidence type="ECO:0000259" key="2">
    <source>
        <dbReference type="PROSITE" id="PS50164"/>
    </source>
</evidence>
<proteinExistence type="inferred from homology"/>
<dbReference type="CDD" id="cd10448">
    <property type="entry name" value="GIY-YIG_unchar_3"/>
    <property type="match status" value="1"/>
</dbReference>
<dbReference type="Gene3D" id="3.40.1440.10">
    <property type="entry name" value="GIY-YIG endonuclease"/>
    <property type="match status" value="1"/>
</dbReference>
<dbReference type="PANTHER" id="PTHR34477">
    <property type="entry name" value="UPF0213 PROTEIN YHBQ"/>
    <property type="match status" value="1"/>
</dbReference>
<dbReference type="InterPro" id="IPR000305">
    <property type="entry name" value="GIY-YIG_endonuc"/>
</dbReference>
<accession>A0A1G1VFZ2</accession>
<organism evidence="3 4">
    <name type="scientific">Candidatus Blackburnbacteria bacterium RIFCSPLOWO2_01_FULL_40_20</name>
    <dbReference type="NCBI Taxonomy" id="1797519"/>
    <lineage>
        <taxon>Bacteria</taxon>
        <taxon>Candidatus Blackburniibacteriota</taxon>
    </lineage>
</organism>
<protein>
    <recommendedName>
        <fullName evidence="2">GIY-YIG domain-containing protein</fullName>
    </recommendedName>
</protein>
<evidence type="ECO:0000313" key="3">
    <source>
        <dbReference type="EMBL" id="OGY14310.1"/>
    </source>
</evidence>
<comment type="similarity">
    <text evidence="1">Belongs to the UPF0213 family.</text>
</comment>